<dbReference type="Pfam" id="PF00149">
    <property type="entry name" value="Metallophos"/>
    <property type="match status" value="1"/>
</dbReference>
<dbReference type="Proteomes" id="UP000531594">
    <property type="component" value="Unassembled WGS sequence"/>
</dbReference>
<dbReference type="AlphaFoldDB" id="A0A7X0LTN0"/>
<protein>
    <recommendedName>
        <fullName evidence="5">Calcineurin-like phosphoesterase domain-containing protein</fullName>
    </recommendedName>
</protein>
<comment type="similarity">
    <text evidence="4">Belongs to the metallophosphoesterase superfamily.</text>
</comment>
<dbReference type="GO" id="GO:0046872">
    <property type="term" value="F:metal ion binding"/>
    <property type="evidence" value="ECO:0007669"/>
    <property type="project" value="UniProtKB-KW"/>
</dbReference>
<proteinExistence type="inferred from homology"/>
<dbReference type="FunFam" id="3.60.21.10:FF:000028">
    <property type="entry name" value="Putative metallophosphoesterase"/>
    <property type="match status" value="1"/>
</dbReference>
<evidence type="ECO:0000259" key="5">
    <source>
        <dbReference type="Pfam" id="PF00149"/>
    </source>
</evidence>
<keyword evidence="2" id="KW-0479">Metal-binding</keyword>
<reference evidence="6 7" key="1">
    <citation type="submission" date="2020-08" db="EMBL/GenBank/DDBJ databases">
        <title>Genomic Encyclopedia of Type Strains, Phase IV (KMG-IV): sequencing the most valuable type-strain genomes for metagenomic binning, comparative biology and taxonomic classification.</title>
        <authorList>
            <person name="Goeker M."/>
        </authorList>
    </citation>
    <scope>NUCLEOTIDE SEQUENCE [LARGE SCALE GENOMIC DNA]</scope>
    <source>
        <strain evidence="6 7">DSM 5391</strain>
    </source>
</reference>
<dbReference type="GO" id="GO:0008758">
    <property type="term" value="F:UDP-2,3-diacylglucosamine hydrolase activity"/>
    <property type="evidence" value="ECO:0007669"/>
    <property type="project" value="TreeGrafter"/>
</dbReference>
<comment type="caution">
    <text evidence="6">The sequence shown here is derived from an EMBL/GenBank/DDBJ whole genome shotgun (WGS) entry which is preliminary data.</text>
</comment>
<dbReference type="PANTHER" id="PTHR31302">
    <property type="entry name" value="TRANSMEMBRANE PROTEIN WITH METALLOPHOSPHOESTERASE DOMAIN-RELATED"/>
    <property type="match status" value="1"/>
</dbReference>
<dbReference type="EMBL" id="JACHGK010000001">
    <property type="protein sequence ID" value="MBB6443668.1"/>
    <property type="molecule type" value="Genomic_DNA"/>
</dbReference>
<accession>A0A7X0LTN0</accession>
<dbReference type="CDD" id="cd07385">
    <property type="entry name" value="MPP_YkuE_C"/>
    <property type="match status" value="1"/>
</dbReference>
<sequence length="292" mass="32966">MPRKISRRTLLKRAFGTLSTLLAAGAGGYYYARDIEPKLLEINRHSISHTLIPRGFDQFKIVQFSDTHIGFQYTIGQLKKLVEHINRLEPDIVLFTGDLMDQPNKYLESSKIAPILQNIEAPYGKFAVYGNHDHGGYGTDIYRNIMESCGFVLLQNEFREIKLLDGSSIYISGLDDALLGKPDLAQTAGTLPADRFNILLSHEPDIALQAARYNIHLQLSGHSHGGQVRIPLYGALYTPPFSDIYHEGLYEIDHSLPFLLYVNRGLGTTRLPFRFLSKPELTLFTLTSQRNE</sequence>
<dbReference type="SUPFAM" id="SSF56300">
    <property type="entry name" value="Metallo-dependent phosphatases"/>
    <property type="match status" value="1"/>
</dbReference>
<organism evidence="6 7">
    <name type="scientific">Bacillus benzoevorans</name>
    <dbReference type="NCBI Taxonomy" id="1456"/>
    <lineage>
        <taxon>Bacteria</taxon>
        <taxon>Bacillati</taxon>
        <taxon>Bacillota</taxon>
        <taxon>Bacilli</taxon>
        <taxon>Bacillales</taxon>
        <taxon>Bacillaceae</taxon>
        <taxon>Bacillus</taxon>
    </lineage>
</organism>
<evidence type="ECO:0000256" key="3">
    <source>
        <dbReference type="ARBA" id="ARBA00022801"/>
    </source>
</evidence>
<dbReference type="InterPro" id="IPR029052">
    <property type="entry name" value="Metallo-depent_PP-like"/>
</dbReference>
<dbReference type="InterPro" id="IPR051158">
    <property type="entry name" value="Metallophosphoesterase_sf"/>
</dbReference>
<evidence type="ECO:0000313" key="6">
    <source>
        <dbReference type="EMBL" id="MBB6443668.1"/>
    </source>
</evidence>
<evidence type="ECO:0000313" key="7">
    <source>
        <dbReference type="Proteomes" id="UP000531594"/>
    </source>
</evidence>
<comment type="cofactor">
    <cofactor evidence="1">
        <name>a divalent metal cation</name>
        <dbReference type="ChEBI" id="CHEBI:60240"/>
    </cofactor>
</comment>
<dbReference type="GO" id="GO:0016020">
    <property type="term" value="C:membrane"/>
    <property type="evidence" value="ECO:0007669"/>
    <property type="project" value="GOC"/>
</dbReference>
<name>A0A7X0LTN0_9BACI</name>
<evidence type="ECO:0000256" key="4">
    <source>
        <dbReference type="ARBA" id="ARBA00061089"/>
    </source>
</evidence>
<evidence type="ECO:0000256" key="1">
    <source>
        <dbReference type="ARBA" id="ARBA00001968"/>
    </source>
</evidence>
<keyword evidence="3" id="KW-0378">Hydrolase</keyword>
<dbReference type="PANTHER" id="PTHR31302:SF25">
    <property type="entry name" value="PHOSPHOESTERASE"/>
    <property type="match status" value="1"/>
</dbReference>
<dbReference type="GO" id="GO:0009245">
    <property type="term" value="P:lipid A biosynthetic process"/>
    <property type="evidence" value="ECO:0007669"/>
    <property type="project" value="TreeGrafter"/>
</dbReference>
<evidence type="ECO:0000256" key="2">
    <source>
        <dbReference type="ARBA" id="ARBA00022723"/>
    </source>
</evidence>
<dbReference type="Gene3D" id="3.60.21.10">
    <property type="match status" value="1"/>
</dbReference>
<gene>
    <name evidence="6" type="ORF">HNR53_000256</name>
</gene>
<keyword evidence="7" id="KW-1185">Reference proteome</keyword>
<dbReference type="RefSeq" id="WP_184521787.1">
    <property type="nucleotide sequence ID" value="NZ_JACHGK010000001.1"/>
</dbReference>
<dbReference type="InterPro" id="IPR004843">
    <property type="entry name" value="Calcineurin-like_PHP"/>
</dbReference>
<feature type="domain" description="Calcineurin-like phosphoesterase" evidence="5">
    <location>
        <begin position="59"/>
        <end position="225"/>
    </location>
</feature>